<evidence type="ECO:0000313" key="2">
    <source>
        <dbReference type="EMBL" id="TCW39804.1"/>
    </source>
</evidence>
<dbReference type="AlphaFoldDB" id="A0A4R4AKX4"/>
<dbReference type="EMBL" id="SMDC01000001">
    <property type="protein sequence ID" value="TCW39804.1"/>
    <property type="molecule type" value="Genomic_DNA"/>
</dbReference>
<organism evidence="2 3">
    <name type="scientific">Marichromatium gracile</name>
    <name type="common">Chromatium gracile</name>
    <dbReference type="NCBI Taxonomy" id="1048"/>
    <lineage>
        <taxon>Bacteria</taxon>
        <taxon>Pseudomonadati</taxon>
        <taxon>Pseudomonadota</taxon>
        <taxon>Gammaproteobacteria</taxon>
        <taxon>Chromatiales</taxon>
        <taxon>Chromatiaceae</taxon>
        <taxon>Marichromatium</taxon>
    </lineage>
</organism>
<dbReference type="Proteomes" id="UP000295247">
    <property type="component" value="Unassembled WGS sequence"/>
</dbReference>
<name>A0A4R4AKX4_MARGR</name>
<comment type="caution">
    <text evidence="2">The sequence shown here is derived from an EMBL/GenBank/DDBJ whole genome shotgun (WGS) entry which is preliminary data.</text>
</comment>
<reference evidence="2 3" key="1">
    <citation type="submission" date="2019-03" db="EMBL/GenBank/DDBJ databases">
        <title>Genomic Encyclopedia of Type Strains, Phase IV (KMG-IV): sequencing the most valuable type-strain genomes for metagenomic binning, comparative biology and taxonomic classification.</title>
        <authorList>
            <person name="Goeker M."/>
        </authorList>
    </citation>
    <scope>NUCLEOTIDE SEQUENCE [LARGE SCALE GENOMIC DNA]</scope>
    <source>
        <strain evidence="2 3">DSM 203</strain>
    </source>
</reference>
<accession>A0A4R4AKX4</accession>
<feature type="region of interest" description="Disordered" evidence="1">
    <location>
        <begin position="121"/>
        <end position="160"/>
    </location>
</feature>
<gene>
    <name evidence="2" type="ORF">EDC29_101220</name>
</gene>
<evidence type="ECO:0000313" key="3">
    <source>
        <dbReference type="Proteomes" id="UP000295247"/>
    </source>
</evidence>
<evidence type="ECO:0000256" key="1">
    <source>
        <dbReference type="SAM" id="MobiDB-lite"/>
    </source>
</evidence>
<proteinExistence type="predicted"/>
<feature type="region of interest" description="Disordered" evidence="1">
    <location>
        <begin position="1"/>
        <end position="21"/>
    </location>
</feature>
<protein>
    <submittedName>
        <fullName evidence="2">Uncharacterized protein</fullName>
    </submittedName>
</protein>
<sequence length="160" mass="17464">MGIHKYTPYGPGPSRGDEKKPVGPVIIVATLCFHQRADRMSDQAHLERMAGHASRVGSLETYRARADGNADLFEGVNMTPASGARPEIYRGLGNTPDLRDRLAAPGNTTAHCTDCHKARRHGLLRSPQGSRVQPFDRPKNRRLAGPSQSGTLLAHARQNH</sequence>